<dbReference type="RefSeq" id="WP_115619130.1">
    <property type="nucleotide sequence ID" value="NZ_UFVR01000004.1"/>
</dbReference>
<evidence type="ECO:0000313" key="2">
    <source>
        <dbReference type="Proteomes" id="UP000254282"/>
    </source>
</evidence>
<dbReference type="EMBL" id="UFVR01000004">
    <property type="protein sequence ID" value="SUX43953.1"/>
    <property type="molecule type" value="Genomic_DNA"/>
</dbReference>
<protein>
    <submittedName>
        <fullName evidence="1">Uncharacterized protein</fullName>
    </submittedName>
</protein>
<reference evidence="1 2" key="1">
    <citation type="submission" date="2018-06" db="EMBL/GenBank/DDBJ databases">
        <authorList>
            <consortium name="Pathogen Informatics"/>
            <person name="Doyle S."/>
        </authorList>
    </citation>
    <scope>NUCLEOTIDE SEQUENCE [LARGE SCALE GENOMIC DNA]</scope>
    <source>
        <strain evidence="1 2">NCTC13532</strain>
    </source>
</reference>
<sequence>MKLNDNKGEFISLDEAILFTSSFQKLNPDQLKSFFGGGNKINAILQQDNCIGIRIYNGYDDNVNQTNLIIIGVDKEGEDITSGLILERLSPCPPDCPTSSPLIKQ</sequence>
<proteinExistence type="predicted"/>
<organism evidence="1 2">
    <name type="scientific">Chryseobacterium indoltheticum</name>
    <dbReference type="NCBI Taxonomy" id="254"/>
    <lineage>
        <taxon>Bacteria</taxon>
        <taxon>Pseudomonadati</taxon>
        <taxon>Bacteroidota</taxon>
        <taxon>Flavobacteriia</taxon>
        <taxon>Flavobacteriales</taxon>
        <taxon>Weeksellaceae</taxon>
        <taxon>Chryseobacterium group</taxon>
        <taxon>Chryseobacterium</taxon>
    </lineage>
</organism>
<name>A0A381FBW0_9FLAO</name>
<dbReference type="Proteomes" id="UP000254282">
    <property type="component" value="Unassembled WGS sequence"/>
</dbReference>
<evidence type="ECO:0000313" key="1">
    <source>
        <dbReference type="EMBL" id="SUX43953.1"/>
    </source>
</evidence>
<accession>A0A381FBW0</accession>
<dbReference type="AlphaFoldDB" id="A0A381FBW0"/>
<gene>
    <name evidence="1" type="ORF">NCTC13532_00561</name>
</gene>